<organism evidence="5 6">
    <name type="scientific">Euroglyphus maynei</name>
    <name type="common">Mayne's house dust mite</name>
    <dbReference type="NCBI Taxonomy" id="6958"/>
    <lineage>
        <taxon>Eukaryota</taxon>
        <taxon>Metazoa</taxon>
        <taxon>Ecdysozoa</taxon>
        <taxon>Arthropoda</taxon>
        <taxon>Chelicerata</taxon>
        <taxon>Arachnida</taxon>
        <taxon>Acari</taxon>
        <taxon>Acariformes</taxon>
        <taxon>Sarcoptiformes</taxon>
        <taxon>Astigmata</taxon>
        <taxon>Psoroptidia</taxon>
        <taxon>Analgoidea</taxon>
        <taxon>Pyroglyphidae</taxon>
        <taxon>Pyroglyphinae</taxon>
        <taxon>Euroglyphus</taxon>
    </lineage>
</organism>
<dbReference type="PANTHER" id="PTHR38973:SF2">
    <property type="entry name" value="PARB_REPB_SPO0J FAMILY PLASMID PARTITION PROTEIN"/>
    <property type="match status" value="1"/>
</dbReference>
<dbReference type="InterPro" id="IPR003356">
    <property type="entry name" value="DNA_methylase_A-5"/>
</dbReference>
<dbReference type="GO" id="GO:0008170">
    <property type="term" value="F:N-methyltransferase activity"/>
    <property type="evidence" value="ECO:0007669"/>
    <property type="project" value="InterPro"/>
</dbReference>
<dbReference type="SMART" id="SM00470">
    <property type="entry name" value="ParB"/>
    <property type="match status" value="1"/>
</dbReference>
<dbReference type="Pfam" id="PF13614">
    <property type="entry name" value="AAA_31"/>
    <property type="match status" value="1"/>
</dbReference>
<accession>A0A1Y3BMZ2</accession>
<evidence type="ECO:0000256" key="1">
    <source>
        <dbReference type="ARBA" id="ARBA00004123"/>
    </source>
</evidence>
<dbReference type="NCBIfam" id="TIGR00180">
    <property type="entry name" value="parB_part"/>
    <property type="match status" value="1"/>
</dbReference>
<dbReference type="EMBL" id="MUJZ01008893">
    <property type="protein sequence ID" value="OTF82350.1"/>
    <property type="molecule type" value="Genomic_DNA"/>
</dbReference>
<evidence type="ECO:0000313" key="6">
    <source>
        <dbReference type="Proteomes" id="UP000194236"/>
    </source>
</evidence>
<dbReference type="InterPro" id="IPR036086">
    <property type="entry name" value="ParB/Sulfiredoxin_sf"/>
</dbReference>
<dbReference type="InterPro" id="IPR003115">
    <property type="entry name" value="ParB_N"/>
</dbReference>
<dbReference type="CDD" id="cd02042">
    <property type="entry name" value="ParAB_family"/>
    <property type="match status" value="1"/>
</dbReference>
<evidence type="ECO:0000259" key="4">
    <source>
        <dbReference type="SMART" id="SM00470"/>
    </source>
</evidence>
<comment type="caution">
    <text evidence="5">The sequence shown here is derived from an EMBL/GenBank/DDBJ whole genome shotgun (WGS) entry which is preliminary data.</text>
</comment>
<dbReference type="Pfam" id="PF11284">
    <property type="entry name" value="DUF3085"/>
    <property type="match status" value="1"/>
</dbReference>
<dbReference type="InterPro" id="IPR036388">
    <property type="entry name" value="WH-like_DNA-bd_sf"/>
</dbReference>
<dbReference type="SUPFAM" id="SSF53335">
    <property type="entry name" value="S-adenosyl-L-methionine-dependent methyltransferases"/>
    <property type="match status" value="1"/>
</dbReference>
<dbReference type="NCBIfam" id="NF010259">
    <property type="entry name" value="PRK13705.1"/>
    <property type="match status" value="1"/>
</dbReference>
<dbReference type="GO" id="GO:0005634">
    <property type="term" value="C:nucleus"/>
    <property type="evidence" value="ECO:0007669"/>
    <property type="project" value="UniProtKB-SubCell"/>
</dbReference>
<dbReference type="InterPro" id="IPR021436">
    <property type="entry name" value="DUF3085"/>
</dbReference>
<dbReference type="InterPro" id="IPR025669">
    <property type="entry name" value="AAA_dom"/>
</dbReference>
<dbReference type="GO" id="GO:0003677">
    <property type="term" value="F:DNA binding"/>
    <property type="evidence" value="ECO:0007669"/>
    <property type="project" value="UniProtKB-KW"/>
</dbReference>
<reference evidence="5 6" key="1">
    <citation type="submission" date="2017-03" db="EMBL/GenBank/DDBJ databases">
        <title>Genome Survey of Euroglyphus maynei.</title>
        <authorList>
            <person name="Arlian L.G."/>
            <person name="Morgan M.S."/>
            <person name="Rider S.D."/>
        </authorList>
    </citation>
    <scope>NUCLEOTIDE SEQUENCE [LARGE SCALE GENOMIC DNA]</scope>
    <source>
        <strain evidence="5">Arlian Lab</strain>
        <tissue evidence="5">Whole body</tissue>
    </source>
</reference>
<dbReference type="InterPro" id="IPR000551">
    <property type="entry name" value="MerR-type_HTH_dom"/>
</dbReference>
<dbReference type="Gene3D" id="1.10.10.2830">
    <property type="match status" value="1"/>
</dbReference>
<dbReference type="GO" id="GO:0006355">
    <property type="term" value="P:regulation of DNA-templated transcription"/>
    <property type="evidence" value="ECO:0007669"/>
    <property type="project" value="InterPro"/>
</dbReference>
<dbReference type="PANTHER" id="PTHR38973">
    <property type="entry name" value="PLASMID PARTITIONING CONTROL PROTEIN-RELATED"/>
    <property type="match status" value="1"/>
</dbReference>
<evidence type="ECO:0000313" key="5">
    <source>
        <dbReference type="EMBL" id="OTF82350.1"/>
    </source>
</evidence>
<dbReference type="NCBIfam" id="NF010252">
    <property type="entry name" value="PRK13698.1"/>
    <property type="match status" value="1"/>
</dbReference>
<dbReference type="InterPro" id="IPR040873">
    <property type="entry name" value="SoPB_HTH"/>
</dbReference>
<dbReference type="Gene3D" id="3.40.50.300">
    <property type="entry name" value="P-loop containing nucleotide triphosphate hydrolases"/>
    <property type="match status" value="1"/>
</dbReference>
<dbReference type="SUPFAM" id="SSF46955">
    <property type="entry name" value="Putative DNA-binding domain"/>
    <property type="match status" value="1"/>
</dbReference>
<feature type="region of interest" description="Disordered" evidence="3">
    <location>
        <begin position="961"/>
        <end position="980"/>
    </location>
</feature>
<dbReference type="InterPro" id="IPR025948">
    <property type="entry name" value="HTH-like_dom"/>
</dbReference>
<keyword evidence="6" id="KW-1185">Reference proteome</keyword>
<dbReference type="Pfam" id="PF00376">
    <property type="entry name" value="MerR"/>
    <property type="match status" value="1"/>
</dbReference>
<dbReference type="Pfam" id="PF13276">
    <property type="entry name" value="HTH_21"/>
    <property type="match status" value="1"/>
</dbReference>
<dbReference type="InterPro" id="IPR009061">
    <property type="entry name" value="DNA-bd_dom_put_sf"/>
</dbReference>
<protein>
    <recommendedName>
        <fullName evidence="4">ParB-like N-terminal domain-containing protein</fullName>
    </recommendedName>
</protein>
<name>A0A1Y3BMZ2_EURMA</name>
<evidence type="ECO:0000256" key="2">
    <source>
        <dbReference type="ARBA" id="ARBA00023125"/>
    </source>
</evidence>
<dbReference type="SUPFAM" id="SSF52540">
    <property type="entry name" value="P-loop containing nucleoside triphosphate hydrolases"/>
    <property type="match status" value="1"/>
</dbReference>
<dbReference type="CDD" id="cd16394">
    <property type="entry name" value="sopB_N"/>
    <property type="match status" value="1"/>
</dbReference>
<proteinExistence type="predicted"/>
<dbReference type="SUPFAM" id="SSF110849">
    <property type="entry name" value="ParB/Sulfiredoxin"/>
    <property type="match status" value="1"/>
</dbReference>
<dbReference type="InterPro" id="IPR029063">
    <property type="entry name" value="SAM-dependent_MTases_sf"/>
</dbReference>
<dbReference type="OrthoDB" id="10059059at2759"/>
<keyword evidence="2" id="KW-0238">DNA-binding</keyword>
<comment type="subcellular location">
    <subcellularLocation>
        <location evidence="1">Nucleus</location>
    </subcellularLocation>
</comment>
<evidence type="ECO:0000256" key="3">
    <source>
        <dbReference type="SAM" id="MobiDB-lite"/>
    </source>
</evidence>
<dbReference type="Pfam" id="PF02384">
    <property type="entry name" value="N6_Mtase"/>
    <property type="match status" value="1"/>
</dbReference>
<dbReference type="SUPFAM" id="SSF46689">
    <property type="entry name" value="Homeodomain-like"/>
    <property type="match status" value="1"/>
</dbReference>
<dbReference type="InterPro" id="IPR027417">
    <property type="entry name" value="P-loop_NTPase"/>
</dbReference>
<dbReference type="InterPro" id="IPR009057">
    <property type="entry name" value="Homeodomain-like_sf"/>
</dbReference>
<dbReference type="Proteomes" id="UP000194236">
    <property type="component" value="Unassembled WGS sequence"/>
</dbReference>
<gene>
    <name evidence="5" type="ORF">BLA29_000310</name>
</gene>
<dbReference type="Gene3D" id="1.10.10.10">
    <property type="entry name" value="Winged helix-like DNA-binding domain superfamily/Winged helix DNA-binding domain"/>
    <property type="match status" value="1"/>
</dbReference>
<sequence length="1530" mass="169930">MDLKSTLDRCIERGQFMTQEIAKAQFGNDSPEARAITRRWRITEASDLVGVTAQTIRNYEESGKLPSPETAMIGRVEQRTGYSIQQINAMRDVFGTRPTRPAGQDPVVLAVAAHKGGAYKTSTSVHIAQWMALQGLRVLLIDATDPQATASLYHGYVPDLHIHPEDTLLPYYMGQRDDAAYAIKPTCWPNLDIIPSCLAVHRIESEIYPLHDAGKLPVAPHLLLRAAIESVWDSYDVIVLDSAPNLGIGTINVACAADVIVVPTPAELYDYVSTLQFFTMLRDLMLNIDLNGFEPDVRVLITKFSNAVGSQSQWMDDQIRNAWGGMVLKEVVRVTDEVGKGQVRMRTVFEQAANQRSTPAAWQCVMKRAPVLRHAPTINFDEANAVPVKESEPSPSAPAVSQLSSRVSTMKGNSITLPVCGEDVTFVLKTIASDQIEVKTTIFAGNERLQDLLTESSLDDLLPSFLTSGQQSPAFGRSQNGLVEIADGSRRRKAAILTGSEYKVLVGELNDAQMRWLSQIGNDYRPTSAYERGLRYARRLFSEFNGNVSHLAEAENISRKIIQRCIKTAELPIETLQLFTNPNELSARSGEMLYKFHESDFAALKLLTQVLREQRAEGITFSTEELLKRLMPVTRTKPDVTVPSPWFVASIRWRRRHHPFALLSRCSTRLRMRLRPSHTMSNQLSFDALLAPETPVQRAPRLTPREARKQFIKAFSVIATYHRRLDVFRDFIRLAANELDLARVRSEEGREEAVQICKRYEAVDLQRMQQLFCFLIDAMEGGMDDLLGGIFMELEFGSSSMGQFFTPCEVSRLIAALTLGDHVKELEHRPFITLDEPASGSGGMVIAAAEHLLSKGYNPQQALYIRCTDIDPLAADMCFIQLALLGLPASVYTGNTLTMKMFKVRHTPMYYANDWSERLRLVDMITKFKAVLHAEPMHPSLAAGCRLRRFHCPTASLATRKASVPVTDPGPGRRRHNGSLRRYPHPFALSPVGHSLAHAACGPALASSADTPSRSCCHGARFMTKLLKEVLTELATNPTSSTLQDEATEATLVRVSGAAEAVLAFLERCPGDDRDVTSVFSDLMADLFHLGQHLHNAGVYADFPLWRQTVLLTAMGHFDAETTEFTAMEASHPDAAFALLSYINSRKQQDQHFSVSARLLATELVLLSARLEPLSNLNALTTVIAETFEVITQARQQGCDVLLVKDEGVYLMAAARTKGKRLLAYAEGLDPTTRDSGDVFDDACRMTKNTRFSPEVRQRAVRMVIEGQNDHDSQWAAISSIAPKIGCTPETLRIWLRQYERDAGGGDGGLTTAERQRFRLFCEGGVRPPVEKVTPLVDALRDEYGVGPVCHELDIAPSVYYRHQQHRRFPEKRSQRERRDDILKVEIQRVYDENHSVYGVRKVWRQLLRENISVARCTVARLMKLAGLEGVRRGKKAGPAVGGGLHVRQYLAGLRVRGVHHRRVRRPYRGLAGILIDGNDVRAGCTGAGAVGQTSHGHHPSLRQRLAVCVAGVHAAAKGCGAAGINGQHR</sequence>
<dbReference type="Gene3D" id="3.40.50.150">
    <property type="entry name" value="Vaccinia Virus protein VP39"/>
    <property type="match status" value="1"/>
</dbReference>
<feature type="domain" description="ParB-like N-terminal" evidence="4">
    <location>
        <begin position="436"/>
        <end position="523"/>
    </location>
</feature>
<dbReference type="InterPro" id="IPR004437">
    <property type="entry name" value="ParB/RepB/Spo0J"/>
</dbReference>
<dbReference type="Pfam" id="PF18090">
    <property type="entry name" value="SoPB_HTH"/>
    <property type="match status" value="1"/>
</dbReference>